<evidence type="ECO:0000256" key="1">
    <source>
        <dbReference type="ARBA" id="ARBA00019467"/>
    </source>
</evidence>
<feature type="chain" id="PRO_5025649027" description="Interleukin-4" evidence="5">
    <location>
        <begin position="20"/>
        <end position="137"/>
    </location>
</feature>
<dbReference type="GO" id="GO:0005576">
    <property type="term" value="C:extracellular region"/>
    <property type="evidence" value="ECO:0007669"/>
    <property type="project" value="InterPro"/>
</dbReference>
<dbReference type="PANTHER" id="PTHR47401">
    <property type="entry name" value="INTERLEUKIN-4"/>
    <property type="match status" value="1"/>
</dbReference>
<evidence type="ECO:0000256" key="4">
    <source>
        <dbReference type="ARBA" id="ARBA00031287"/>
    </source>
</evidence>
<evidence type="ECO:0000256" key="3">
    <source>
        <dbReference type="ARBA" id="ARBA00030247"/>
    </source>
</evidence>
<evidence type="ECO:0000313" key="6">
    <source>
        <dbReference type="Ensembl" id="ENSACCP00020019861.1"/>
    </source>
</evidence>
<accession>A0A663F7M3</accession>
<dbReference type="InterPro" id="IPR009079">
    <property type="entry name" value="4_helix_cytokine-like_core"/>
</dbReference>
<keyword evidence="2" id="KW-0075">B-cell activation</keyword>
<dbReference type="InParanoid" id="A0A663F7M3"/>
<dbReference type="AlphaFoldDB" id="A0A663F7M3"/>
<dbReference type="InterPro" id="IPR001325">
    <property type="entry name" value="IL-4/IL-13"/>
</dbReference>
<dbReference type="GO" id="GO:0042113">
    <property type="term" value="P:B cell activation"/>
    <property type="evidence" value="ECO:0007669"/>
    <property type="project" value="UniProtKB-KW"/>
</dbReference>
<protein>
    <recommendedName>
        <fullName evidence="1">Interleukin-4</fullName>
    </recommendedName>
    <alternativeName>
        <fullName evidence="4">B-cell stimulatory factor 1</fullName>
    </alternativeName>
    <alternativeName>
        <fullName evidence="3">Lymphocyte stimulatory factor 1</fullName>
    </alternativeName>
</protein>
<name>A0A663F7M3_AQUCH</name>
<dbReference type="GO" id="GO:0006955">
    <property type="term" value="P:immune response"/>
    <property type="evidence" value="ECO:0007669"/>
    <property type="project" value="InterPro"/>
</dbReference>
<keyword evidence="5" id="KW-0732">Signal</keyword>
<dbReference type="Gene3D" id="1.20.1250.10">
    <property type="match status" value="1"/>
</dbReference>
<dbReference type="Pfam" id="PF00727">
    <property type="entry name" value="IL4"/>
    <property type="match status" value="1"/>
</dbReference>
<dbReference type="Ensembl" id="ENSACCT00020020730.1">
    <property type="protein sequence ID" value="ENSACCP00020019861.1"/>
    <property type="gene ID" value="ENSACCG00020013670.1"/>
</dbReference>
<dbReference type="OrthoDB" id="9162144at2759"/>
<evidence type="ECO:0000313" key="7">
    <source>
        <dbReference type="Proteomes" id="UP000472275"/>
    </source>
</evidence>
<dbReference type="GeneID" id="115334326"/>
<dbReference type="SUPFAM" id="SSF47266">
    <property type="entry name" value="4-helical cytokines"/>
    <property type="match status" value="1"/>
</dbReference>
<dbReference type="InterPro" id="IPR002354">
    <property type="entry name" value="IL-4"/>
</dbReference>
<dbReference type="RefSeq" id="XP_029854267.1">
    <property type="nucleotide sequence ID" value="XM_029998407.1"/>
</dbReference>
<gene>
    <name evidence="6" type="primary">IL4</name>
</gene>
<keyword evidence="7" id="KW-1185">Reference proteome</keyword>
<dbReference type="GO" id="GO:0008083">
    <property type="term" value="F:growth factor activity"/>
    <property type="evidence" value="ECO:0007669"/>
    <property type="project" value="InterPro"/>
</dbReference>
<sequence>MSSPVPVLLTFLALSACQGHMAALLQTSTLLKESIRLLSDPEMKVSCDKMNVTNIFAGNKKVDDMEILCKATTVTLEAQSCHKHLRGIYINLVKLVQMKSAVHKAPCPVAAGNTTSLCDFLEDLQKVLQRLVKDYSV</sequence>
<dbReference type="KEGG" id="achc:115334326"/>
<dbReference type="GeneTree" id="ENSGT00940000169911"/>
<organism evidence="6 7">
    <name type="scientific">Aquila chrysaetos chrysaetos</name>
    <dbReference type="NCBI Taxonomy" id="223781"/>
    <lineage>
        <taxon>Eukaryota</taxon>
        <taxon>Metazoa</taxon>
        <taxon>Chordata</taxon>
        <taxon>Craniata</taxon>
        <taxon>Vertebrata</taxon>
        <taxon>Euteleostomi</taxon>
        <taxon>Archelosauria</taxon>
        <taxon>Archosauria</taxon>
        <taxon>Dinosauria</taxon>
        <taxon>Saurischia</taxon>
        <taxon>Theropoda</taxon>
        <taxon>Coelurosauria</taxon>
        <taxon>Aves</taxon>
        <taxon>Neognathae</taxon>
        <taxon>Neoaves</taxon>
        <taxon>Telluraves</taxon>
        <taxon>Accipitrimorphae</taxon>
        <taxon>Accipitriformes</taxon>
        <taxon>Accipitridae</taxon>
        <taxon>Accipitrinae</taxon>
        <taxon>Aquila</taxon>
    </lineage>
</organism>
<proteinExistence type="predicted"/>
<reference evidence="6" key="2">
    <citation type="submission" date="2025-09" db="UniProtKB">
        <authorList>
            <consortium name="Ensembl"/>
        </authorList>
    </citation>
    <scope>IDENTIFICATION</scope>
</reference>
<dbReference type="PANTHER" id="PTHR47401:SF1">
    <property type="entry name" value="INTERLEUKIN-4"/>
    <property type="match status" value="1"/>
</dbReference>
<dbReference type="CTD" id="3565"/>
<dbReference type="Proteomes" id="UP000472275">
    <property type="component" value="Chromosome 22"/>
</dbReference>
<dbReference type="GO" id="GO:0005136">
    <property type="term" value="F:interleukin-4 receptor binding"/>
    <property type="evidence" value="ECO:0007669"/>
    <property type="project" value="InterPro"/>
</dbReference>
<reference evidence="6" key="1">
    <citation type="submission" date="2025-08" db="UniProtKB">
        <authorList>
            <consortium name="Ensembl"/>
        </authorList>
    </citation>
    <scope>IDENTIFICATION</scope>
</reference>
<dbReference type="SMART" id="SM00190">
    <property type="entry name" value="IL4_13"/>
    <property type="match status" value="1"/>
</dbReference>
<evidence type="ECO:0000256" key="2">
    <source>
        <dbReference type="ARBA" id="ARBA00022936"/>
    </source>
</evidence>
<feature type="signal peptide" evidence="5">
    <location>
        <begin position="1"/>
        <end position="19"/>
    </location>
</feature>
<evidence type="ECO:0000256" key="5">
    <source>
        <dbReference type="SAM" id="SignalP"/>
    </source>
</evidence>